<evidence type="ECO:0000313" key="1">
    <source>
        <dbReference type="EMBL" id="CAH3038483.1"/>
    </source>
</evidence>
<dbReference type="Proteomes" id="UP001159428">
    <property type="component" value="Unassembled WGS sequence"/>
</dbReference>
<keyword evidence="2" id="KW-1185">Reference proteome</keyword>
<sequence>MMSLEEVRNQLLISHDDSVINDEELLLLGDLNRSDNVDLPHNSYPSFDFDDLADDECLSEFRFYKNDLPSLAEVLGIPEVVESYQKSICGGLEALCIFLKRHSYPYSREGEKE</sequence>
<accession>A0AAU9VXB2</accession>
<gene>
    <name evidence="1" type="ORF">PMEA_00021715</name>
</gene>
<proteinExistence type="predicted"/>
<comment type="caution">
    <text evidence="1">The sequence shown here is derived from an EMBL/GenBank/DDBJ whole genome shotgun (WGS) entry which is preliminary data.</text>
</comment>
<dbReference type="PANTHER" id="PTHR34615:SF1">
    <property type="entry name" value="PX DOMAIN-CONTAINING PROTEIN"/>
    <property type="match status" value="1"/>
</dbReference>
<dbReference type="AlphaFoldDB" id="A0AAU9VXB2"/>
<dbReference type="PANTHER" id="PTHR34615">
    <property type="entry name" value="PX DOMAIN-CONTAINING PROTEIN"/>
    <property type="match status" value="1"/>
</dbReference>
<organism evidence="1 2">
    <name type="scientific">Pocillopora meandrina</name>
    <dbReference type="NCBI Taxonomy" id="46732"/>
    <lineage>
        <taxon>Eukaryota</taxon>
        <taxon>Metazoa</taxon>
        <taxon>Cnidaria</taxon>
        <taxon>Anthozoa</taxon>
        <taxon>Hexacorallia</taxon>
        <taxon>Scleractinia</taxon>
        <taxon>Astrocoeniina</taxon>
        <taxon>Pocilloporidae</taxon>
        <taxon>Pocillopora</taxon>
    </lineage>
</organism>
<evidence type="ECO:0000313" key="2">
    <source>
        <dbReference type="Proteomes" id="UP001159428"/>
    </source>
</evidence>
<protein>
    <submittedName>
        <fullName evidence="1">Uncharacterized protein</fullName>
    </submittedName>
</protein>
<dbReference type="EMBL" id="CALNXJ010000004">
    <property type="protein sequence ID" value="CAH3038483.1"/>
    <property type="molecule type" value="Genomic_DNA"/>
</dbReference>
<reference evidence="1 2" key="1">
    <citation type="submission" date="2022-05" db="EMBL/GenBank/DDBJ databases">
        <authorList>
            <consortium name="Genoscope - CEA"/>
            <person name="William W."/>
        </authorList>
    </citation>
    <scope>NUCLEOTIDE SEQUENCE [LARGE SCALE GENOMIC DNA]</scope>
</reference>
<name>A0AAU9VXB2_9CNID</name>